<keyword evidence="6" id="KW-0411">Iron-sulfur</keyword>
<reference evidence="9 10" key="1">
    <citation type="submission" date="2017-06" db="EMBL/GenBank/DDBJ databases">
        <title>Azoarcus.</title>
        <authorList>
            <person name="Woo J.-H."/>
            <person name="Kim H.-S."/>
        </authorList>
    </citation>
    <scope>NUCLEOTIDE SEQUENCE [LARGE SCALE GENOMIC DNA]</scope>
    <source>
        <strain evidence="9 10">TSPY31</strain>
    </source>
</reference>
<dbReference type="RefSeq" id="WP_108949813.1">
    <property type="nucleotide sequence ID" value="NZ_CP022187.1"/>
</dbReference>
<sequence length="89" mass="9375">MSDSINQTRRTFMKASGAVVAMIPVVAFAAKNDAMRTSMKYVDKSTDAAKVCSGCMHFVPGSPLGGCKLFAGDTEVNPNGTCVAWAKKP</sequence>
<keyword evidence="10" id="KW-1185">Reference proteome</keyword>
<evidence type="ECO:0000259" key="8">
    <source>
        <dbReference type="PROSITE" id="PS51373"/>
    </source>
</evidence>
<dbReference type="Gene3D" id="4.10.490.10">
    <property type="entry name" value="High potential iron-sulphur protein"/>
    <property type="match status" value="1"/>
</dbReference>
<dbReference type="KEGG" id="acom:CEW83_13495"/>
<dbReference type="PROSITE" id="PS51373">
    <property type="entry name" value="HIPIP"/>
    <property type="match status" value="1"/>
</dbReference>
<keyword evidence="7" id="KW-0812">Transmembrane</keyword>
<dbReference type="NCBIfam" id="TIGR01409">
    <property type="entry name" value="TAT_signal_seq"/>
    <property type="match status" value="1"/>
</dbReference>
<dbReference type="EMBL" id="CP022187">
    <property type="protein sequence ID" value="AWI76110.1"/>
    <property type="molecule type" value="Genomic_DNA"/>
</dbReference>
<keyword evidence="4" id="KW-0249">Electron transport</keyword>
<feature type="domain" description="High potential iron-sulfur proteins family profile" evidence="8">
    <location>
        <begin position="23"/>
        <end position="89"/>
    </location>
</feature>
<gene>
    <name evidence="9" type="ORF">CEW83_13495</name>
</gene>
<dbReference type="InterPro" id="IPR006311">
    <property type="entry name" value="TAT_signal"/>
</dbReference>
<keyword evidence="1" id="KW-0813">Transport</keyword>
<organism evidence="9 10">
    <name type="scientific">Parazoarcus communis</name>
    <dbReference type="NCBI Taxonomy" id="41977"/>
    <lineage>
        <taxon>Bacteria</taxon>
        <taxon>Pseudomonadati</taxon>
        <taxon>Pseudomonadota</taxon>
        <taxon>Betaproteobacteria</taxon>
        <taxon>Rhodocyclales</taxon>
        <taxon>Zoogloeaceae</taxon>
        <taxon>Parazoarcus</taxon>
    </lineage>
</organism>
<dbReference type="SUPFAM" id="SSF57652">
    <property type="entry name" value="HIPIP (high potential iron protein)"/>
    <property type="match status" value="1"/>
</dbReference>
<keyword evidence="7" id="KW-1133">Transmembrane helix</keyword>
<protein>
    <recommendedName>
        <fullName evidence="8">High potential iron-sulfur proteins family profile domain-containing protein</fullName>
    </recommendedName>
</protein>
<feature type="transmembrane region" description="Helical" evidence="7">
    <location>
        <begin position="12"/>
        <end position="30"/>
    </location>
</feature>
<name>A0A2U8GRJ8_9RHOO</name>
<evidence type="ECO:0000313" key="10">
    <source>
        <dbReference type="Proteomes" id="UP000244930"/>
    </source>
</evidence>
<dbReference type="InterPro" id="IPR019546">
    <property type="entry name" value="TAT_signal_bac_arc"/>
</dbReference>
<accession>A0A2U8GRJ8</accession>
<evidence type="ECO:0000256" key="3">
    <source>
        <dbReference type="ARBA" id="ARBA00022723"/>
    </source>
</evidence>
<dbReference type="AlphaFoldDB" id="A0A2U8GRJ8"/>
<dbReference type="InterPro" id="IPR000170">
    <property type="entry name" value="High_potential_FeS_prot"/>
</dbReference>
<dbReference type="GO" id="GO:0051539">
    <property type="term" value="F:4 iron, 4 sulfur cluster binding"/>
    <property type="evidence" value="ECO:0007669"/>
    <property type="project" value="UniProtKB-KW"/>
</dbReference>
<evidence type="ECO:0000256" key="4">
    <source>
        <dbReference type="ARBA" id="ARBA00022982"/>
    </source>
</evidence>
<evidence type="ECO:0000256" key="1">
    <source>
        <dbReference type="ARBA" id="ARBA00022448"/>
    </source>
</evidence>
<evidence type="ECO:0000256" key="7">
    <source>
        <dbReference type="SAM" id="Phobius"/>
    </source>
</evidence>
<dbReference type="Pfam" id="PF01355">
    <property type="entry name" value="HIPIP"/>
    <property type="match status" value="1"/>
</dbReference>
<dbReference type="GO" id="GO:0009055">
    <property type="term" value="F:electron transfer activity"/>
    <property type="evidence" value="ECO:0007669"/>
    <property type="project" value="InterPro"/>
</dbReference>
<evidence type="ECO:0000256" key="2">
    <source>
        <dbReference type="ARBA" id="ARBA00022485"/>
    </source>
</evidence>
<dbReference type="InterPro" id="IPR036369">
    <property type="entry name" value="HIPIP_sf"/>
</dbReference>
<keyword evidence="2" id="KW-0004">4Fe-4S</keyword>
<evidence type="ECO:0000256" key="5">
    <source>
        <dbReference type="ARBA" id="ARBA00023004"/>
    </source>
</evidence>
<dbReference type="GO" id="GO:0019646">
    <property type="term" value="P:aerobic electron transport chain"/>
    <property type="evidence" value="ECO:0007669"/>
    <property type="project" value="InterPro"/>
</dbReference>
<dbReference type="Proteomes" id="UP000244930">
    <property type="component" value="Chromosome"/>
</dbReference>
<dbReference type="PROSITE" id="PS51318">
    <property type="entry name" value="TAT"/>
    <property type="match status" value="1"/>
</dbReference>
<keyword evidence="3" id="KW-0479">Metal-binding</keyword>
<evidence type="ECO:0000313" key="9">
    <source>
        <dbReference type="EMBL" id="AWI76110.1"/>
    </source>
</evidence>
<evidence type="ECO:0000256" key="6">
    <source>
        <dbReference type="ARBA" id="ARBA00023014"/>
    </source>
</evidence>
<proteinExistence type="predicted"/>
<keyword evidence="7" id="KW-0472">Membrane</keyword>
<dbReference type="GO" id="GO:0046872">
    <property type="term" value="F:metal ion binding"/>
    <property type="evidence" value="ECO:0007669"/>
    <property type="project" value="UniProtKB-KW"/>
</dbReference>
<keyword evidence="5" id="KW-0408">Iron</keyword>